<reference evidence="16" key="1">
    <citation type="submission" date="2025-08" db="UniProtKB">
        <authorList>
            <consortium name="Ensembl"/>
        </authorList>
    </citation>
    <scope>IDENTIFICATION</scope>
</reference>
<comment type="similarity">
    <text evidence="2">Belongs to the CLPTM1 family.</text>
</comment>
<evidence type="ECO:0000256" key="1">
    <source>
        <dbReference type="ARBA" id="ARBA00004141"/>
    </source>
</evidence>
<dbReference type="GO" id="GO:0012505">
    <property type="term" value="C:endomembrane system"/>
    <property type="evidence" value="ECO:0007669"/>
    <property type="project" value="TreeGrafter"/>
</dbReference>
<comment type="catalytic activity">
    <reaction evidence="6">
        <text>a 1,2-diacyl-sn-glycero-3-phosphoethanolamine(in) = a 1,2-diacyl-sn-glycero-3-phosphoethanolamine(out)</text>
        <dbReference type="Rhea" id="RHEA:38895"/>
        <dbReference type="ChEBI" id="CHEBI:64612"/>
    </reaction>
</comment>
<comment type="catalytic activity">
    <reaction evidence="7">
        <text>a 1,2-diacyl-sn-glycero-3-phosphocholine(in) = a 1,2-diacyl-sn-glycero-3-phosphocholine(out)</text>
        <dbReference type="Rhea" id="RHEA:38571"/>
        <dbReference type="ChEBI" id="CHEBI:57643"/>
    </reaction>
</comment>
<evidence type="ECO:0000256" key="2">
    <source>
        <dbReference type="ARBA" id="ARBA00009310"/>
    </source>
</evidence>
<comment type="subcellular location">
    <subcellularLocation>
        <location evidence="1">Membrane</location>
        <topology evidence="1">Multi-pass membrane protein</topology>
    </subcellularLocation>
</comment>
<evidence type="ECO:0000256" key="3">
    <source>
        <dbReference type="ARBA" id="ARBA00022692"/>
    </source>
</evidence>
<evidence type="ECO:0000256" key="8">
    <source>
        <dbReference type="ARBA" id="ARBA00035895"/>
    </source>
</evidence>
<dbReference type="PANTHER" id="PTHR21347">
    <property type="entry name" value="CLEFT LIP AND PALATE ASSOCIATED TRANSMEMBRANE PROTEIN-RELATED"/>
    <property type="match status" value="1"/>
</dbReference>
<keyword evidence="5 15" id="KW-0472">Membrane</keyword>
<evidence type="ECO:0000256" key="13">
    <source>
        <dbReference type="ARBA" id="ARBA00045827"/>
    </source>
</evidence>
<evidence type="ECO:0000256" key="4">
    <source>
        <dbReference type="ARBA" id="ARBA00022989"/>
    </source>
</evidence>
<evidence type="ECO:0000256" key="5">
    <source>
        <dbReference type="ARBA" id="ARBA00023136"/>
    </source>
</evidence>
<keyword evidence="17" id="KW-1185">Reference proteome</keyword>
<feature type="transmembrane region" description="Helical" evidence="15">
    <location>
        <begin position="216"/>
        <end position="236"/>
    </location>
</feature>
<evidence type="ECO:0000313" key="17">
    <source>
        <dbReference type="Proteomes" id="UP000261520"/>
    </source>
</evidence>
<evidence type="ECO:0000256" key="7">
    <source>
        <dbReference type="ARBA" id="ARBA00024631"/>
    </source>
</evidence>
<dbReference type="GO" id="GO:0016020">
    <property type="term" value="C:membrane"/>
    <property type="evidence" value="ECO:0007669"/>
    <property type="project" value="UniProtKB-SubCell"/>
</dbReference>
<name>A0A3B4BHA1_9GOBI</name>
<comment type="catalytic activity">
    <reaction evidence="14">
        <text>a 6-(alpha-D-glucosaminyl)-1-(1,2-diacyl-sn-glycero-3-phospho)-1D-myo-inositol(in) = a 6-(alpha-D-glucosaminyl)-1-(1,2-diacyl-sn-glycero-3-phospho)-1D-myo-inositol(out)</text>
        <dbReference type="Rhea" id="RHEA:71491"/>
        <dbReference type="ChEBI" id="CHEBI:57997"/>
    </reaction>
</comment>
<organism evidence="16 17">
    <name type="scientific">Periophthalmus magnuspinnatus</name>
    <dbReference type="NCBI Taxonomy" id="409849"/>
    <lineage>
        <taxon>Eukaryota</taxon>
        <taxon>Metazoa</taxon>
        <taxon>Chordata</taxon>
        <taxon>Craniata</taxon>
        <taxon>Vertebrata</taxon>
        <taxon>Euteleostomi</taxon>
        <taxon>Actinopterygii</taxon>
        <taxon>Neopterygii</taxon>
        <taxon>Teleostei</taxon>
        <taxon>Neoteleostei</taxon>
        <taxon>Acanthomorphata</taxon>
        <taxon>Gobiaria</taxon>
        <taxon>Gobiiformes</taxon>
        <taxon>Gobioidei</taxon>
        <taxon>Gobiidae</taxon>
        <taxon>Oxudercinae</taxon>
        <taxon>Periophthalmus</taxon>
    </lineage>
</organism>
<keyword evidence="4 15" id="KW-1133">Transmembrane helix</keyword>
<evidence type="ECO:0000313" key="16">
    <source>
        <dbReference type="Ensembl" id="ENSPMGP00000028186.1"/>
    </source>
</evidence>
<evidence type="ECO:0000256" key="11">
    <source>
        <dbReference type="ARBA" id="ARBA00042320"/>
    </source>
</evidence>
<dbReference type="AlphaFoldDB" id="A0A3B4BHA1"/>
<dbReference type="InterPro" id="IPR008429">
    <property type="entry name" value="CLPTM1"/>
</dbReference>
<feature type="transmembrane region" description="Helical" evidence="15">
    <location>
        <begin position="181"/>
        <end position="210"/>
    </location>
</feature>
<protein>
    <recommendedName>
        <fullName evidence="10">Lipid scramblase CLPTM1L</fullName>
    </recommendedName>
    <alternativeName>
        <fullName evidence="12">Cisplatin resistance-related protein 9</fullName>
    </alternativeName>
    <alternativeName>
        <fullName evidence="11">Cleft lip and palate transmembrane protein 1-like protein</fullName>
    </alternativeName>
</protein>
<comment type="catalytic activity">
    <reaction evidence="8">
        <text>a 1,2-diacyl-sn-glycero-3-phospho-(1D-myo-inositol)(in) = a 1,2-diacyl-sn-glycero-3-phospho-(1D-myo-inositol)(out)</text>
        <dbReference type="Rhea" id="RHEA:38691"/>
        <dbReference type="ChEBI" id="CHEBI:57880"/>
    </reaction>
</comment>
<sequence>LIPDNSQLNLRRTSHKPKSVSHWRPHLSIIMMSESFSFNKGGVPSDVRRFMRVQVTYLPLLLVNELSFRVRDLMVEINRSSVQLPLTVSYEGISLRRFRFLVQLQDMIYSLRQFGFTEENIDEIKETLVGSNFYLLVLTAFITSLQLVCEFLALKNDISSWRGKSSMAGVSRKTGQKSILIIFDFILYMFLTSYLCHCSMVIFVFLPYYFPQVSRYLSYLVYPLCISGAIFSLAYLRQNITATCPWINTNVAADLPHITCFNFVYFSVNISITAFCFLQGFNTLISDLCYAVSFYNPSLSLTSSHQLCCFRDEVFLLLYLYQRRVNTFSNYTSKSNRNVTSTATAMTIQLEKKLI</sequence>
<evidence type="ECO:0000256" key="9">
    <source>
        <dbReference type="ARBA" id="ARBA00036810"/>
    </source>
</evidence>
<comment type="function">
    <text evidence="13">Scramblase that mediates the translocation of glucosaminylphosphatidylinositol (alpha-D-GlcN-(1-6)-(1,2-diacyl-sn-glycero-3-phospho)-1D-myo-inositol, GlcN-PI) across the endoplasmic reticulum (ER) membrane, from the cytosolic leaflet to the luminal leaflet of the ER membrane, where it participates in the biosynthesis of glycosylphosphatidylinositol (GPI). GPI is a lipid glycoconjugate involved in post-translational modification of proteins. Can also translocate 1,2-diacyl-sn-glycero-3-phospho-(1D-myo-inositol) (phosphatidylinositol or PI), as well as several other phospholipids (1,2-diacyl-sn-glycero-3-phosphocholine, 1,2-diacyl-sn-glycero-3-phosphoethanolamine), and N-acetylglucosaminylphosphatidylinositol (GlcNAc-PI) in vitro.</text>
</comment>
<evidence type="ECO:0000256" key="12">
    <source>
        <dbReference type="ARBA" id="ARBA00043155"/>
    </source>
</evidence>
<comment type="catalytic activity">
    <reaction evidence="9">
        <text>6-(alpha-D-glucosaminyl)-(1-octadecanoyl,2-(9Z)-octadecenoyl-sn-glycero-3-phospho)-1D-myo-inositol(in) = 6-(alpha-D-glucosaminyl)-(1-octadecanoyl,2-(9Z)-octadecenoyl-sn-glycero-3-phospho)-1D-myo-inositol(out)</text>
        <dbReference type="Rhea" id="RHEA:71495"/>
        <dbReference type="ChEBI" id="CHEBI:190691"/>
    </reaction>
</comment>
<evidence type="ECO:0000256" key="15">
    <source>
        <dbReference type="SAM" id="Phobius"/>
    </source>
</evidence>
<dbReference type="Pfam" id="PF05602">
    <property type="entry name" value="CLPTM1"/>
    <property type="match status" value="1"/>
</dbReference>
<keyword evidence="3 15" id="KW-0812">Transmembrane</keyword>
<evidence type="ECO:0000256" key="10">
    <source>
        <dbReference type="ARBA" id="ARBA00040905"/>
    </source>
</evidence>
<dbReference type="Proteomes" id="UP000261520">
    <property type="component" value="Unplaced"/>
</dbReference>
<proteinExistence type="inferred from homology"/>
<evidence type="ECO:0000256" key="6">
    <source>
        <dbReference type="ARBA" id="ARBA00024615"/>
    </source>
</evidence>
<dbReference type="PANTHER" id="PTHR21347:SF0">
    <property type="entry name" value="LIPID SCRAMBLASE CLPTM1L"/>
    <property type="match status" value="1"/>
</dbReference>
<accession>A0A3B4BHA1</accession>
<dbReference type="Ensembl" id="ENSPMGT00000030014.1">
    <property type="protein sequence ID" value="ENSPMGP00000028186.1"/>
    <property type="gene ID" value="ENSPMGG00000022676.1"/>
</dbReference>
<reference evidence="16" key="2">
    <citation type="submission" date="2025-09" db="UniProtKB">
        <authorList>
            <consortium name="Ensembl"/>
        </authorList>
    </citation>
    <scope>IDENTIFICATION</scope>
</reference>
<evidence type="ECO:0000256" key="14">
    <source>
        <dbReference type="ARBA" id="ARBA00093208"/>
    </source>
</evidence>